<protein>
    <recommendedName>
        <fullName evidence="8">Rho-GAP domain-containing protein</fullName>
    </recommendedName>
</protein>
<dbReference type="GO" id="GO:0032956">
    <property type="term" value="P:regulation of actin cytoskeleton organization"/>
    <property type="evidence" value="ECO:0007669"/>
    <property type="project" value="TreeGrafter"/>
</dbReference>
<feature type="compositionally biased region" description="Basic and acidic residues" evidence="3">
    <location>
        <begin position="832"/>
        <end position="842"/>
    </location>
</feature>
<dbReference type="AlphaFoldDB" id="A0AAR5PZC8"/>
<dbReference type="Gene3D" id="1.10.555.10">
    <property type="entry name" value="Rho GTPase activation protein"/>
    <property type="match status" value="1"/>
</dbReference>
<dbReference type="InterPro" id="IPR047165">
    <property type="entry name" value="RHG17/44/SH3BP1-like"/>
</dbReference>
<dbReference type="Pfam" id="PF00620">
    <property type="entry name" value="RhoGAP"/>
    <property type="match status" value="1"/>
</dbReference>
<dbReference type="SMART" id="SM00721">
    <property type="entry name" value="BAR"/>
    <property type="match status" value="1"/>
</dbReference>
<dbReference type="GO" id="GO:0005737">
    <property type="term" value="C:cytoplasm"/>
    <property type="evidence" value="ECO:0007669"/>
    <property type="project" value="InterPro"/>
</dbReference>
<feature type="region of interest" description="Disordered" evidence="3">
    <location>
        <begin position="783"/>
        <end position="932"/>
    </location>
</feature>
<dbReference type="SUPFAM" id="SSF48350">
    <property type="entry name" value="GTPase activation domain, GAP"/>
    <property type="match status" value="1"/>
</dbReference>
<dbReference type="GeneID" id="109541819"/>
<feature type="domain" description="BAR" evidence="5">
    <location>
        <begin position="1"/>
        <end position="233"/>
    </location>
</feature>
<dbReference type="Pfam" id="PF03114">
    <property type="entry name" value="BAR"/>
    <property type="match status" value="1"/>
</dbReference>
<dbReference type="SUPFAM" id="SSF103657">
    <property type="entry name" value="BAR/IMD domain-like"/>
    <property type="match status" value="1"/>
</dbReference>
<feature type="compositionally biased region" description="Basic and acidic residues" evidence="3">
    <location>
        <begin position="923"/>
        <end position="932"/>
    </location>
</feature>
<dbReference type="GO" id="GO:0005096">
    <property type="term" value="F:GTPase activator activity"/>
    <property type="evidence" value="ECO:0007669"/>
    <property type="project" value="UniProtKB-KW"/>
</dbReference>
<reference evidence="7" key="1">
    <citation type="journal article" date="2013" name="Genome Biol.">
        <title>Draft genome of the mountain pine beetle, Dendroctonus ponderosae Hopkins, a major forest pest.</title>
        <authorList>
            <person name="Keeling C.I."/>
            <person name="Yuen M.M."/>
            <person name="Liao N.Y."/>
            <person name="Docking T.R."/>
            <person name="Chan S.K."/>
            <person name="Taylor G.A."/>
            <person name="Palmquist D.L."/>
            <person name="Jackman S.D."/>
            <person name="Nguyen A."/>
            <person name="Li M."/>
            <person name="Henderson H."/>
            <person name="Janes J.K."/>
            <person name="Zhao Y."/>
            <person name="Pandoh P."/>
            <person name="Moore R."/>
            <person name="Sperling F.A."/>
            <person name="Huber D.P."/>
            <person name="Birol I."/>
            <person name="Jones S.J."/>
            <person name="Bohlmann J."/>
        </authorList>
    </citation>
    <scope>NUCLEOTIDE SEQUENCE</scope>
</reference>
<dbReference type="PROSITE" id="PS51021">
    <property type="entry name" value="BAR"/>
    <property type="match status" value="1"/>
</dbReference>
<dbReference type="InterPro" id="IPR027267">
    <property type="entry name" value="AH/BAR_dom_sf"/>
</dbReference>
<dbReference type="PROSITE" id="PS50238">
    <property type="entry name" value="RHOGAP"/>
    <property type="match status" value="1"/>
</dbReference>
<feature type="compositionally biased region" description="Low complexity" evidence="3">
    <location>
        <begin position="463"/>
        <end position="474"/>
    </location>
</feature>
<name>A0AAR5PZC8_DENPD</name>
<dbReference type="PANTHER" id="PTHR14130">
    <property type="entry name" value="3BP-1 RELATED RHOGAP"/>
    <property type="match status" value="1"/>
</dbReference>
<keyword evidence="7" id="KW-1185">Reference proteome</keyword>
<feature type="compositionally biased region" description="Polar residues" evidence="3">
    <location>
        <begin position="792"/>
        <end position="819"/>
    </location>
</feature>
<evidence type="ECO:0008006" key="8">
    <source>
        <dbReference type="Google" id="ProtNLM"/>
    </source>
</evidence>
<dbReference type="KEGG" id="dpa:109541819"/>
<sequence length="932" mass="103583">MMKKQFFRVKQLADQTFLKAEKSEVLNQEELQIADSRVDVLRSALVSINKKLCPNGPIADKEKRLRKCLEYQLGTTFVEESRDEKECILLQHILKISGGTEQDLAKEYAEHEAKVEEMVFSPLQKVIENELPSILKQKHNLKKYCLDKDSASSRYHSTKKETLRDDMEEADNKVEQNRDTLAFEMFSLLARENEFSSYILQLLKLQRGYHESALKNLENIIPQLEKTIGNSQVKKVFGVSLQEHLRVTGKRLAYPLEICITTLTEFGLSEEGLFRIAGSASKVKRLKASIDSGCFSVLIPEYRDVHVLASTLKSYLRDLPEPLLTYHLHKEWMKSMQYPESQRIEVVRHLLSKLPQENRENLAYLIQFLARLTHHTENKMSSSNIAIVIAPNLLWNKDEEMNVNMGNCVTINMLVELLVKEMDTFFPDDVSGLVTIGSLLPEEELTSRNGNSGKLNIEHVDATSSESLLESPKPSSRKKKPAAPVPPTSSYSSRSSLDIDQLPDKPATFSGASTLNRLPKGKEPKTKSTVGINTEENELSLSRKRSFSKDDIKLVFTASPTNHHTVALSAPSAVAGAQSAALAQSPPSAAPILPVAAPQPSAVLSPVSDTKVVTPTVSSVAKAQSVIRPVAQTVEEEKSFKTTATHVVGSPGEGSISSPKPVAAPRQFLSEEKAPAPVSVTRNPSTRSSLGEVINKAQSSGEFGDVQLRRTELLEQRPAKPEIPARPATLAPIKRTSADIDPSLQKTQCSVYNVANKQQPSIVSIQNRTEKIQLGHDVMMAEKEKFLGHSPTPRSSLENTFSDSNSNKEWTRPSSNENKPSIPPKSLNLTKSNERLESRTNENLEGAASTVSPESDLSKSSEKLNELNENRTLRRASHKHSRTRSDSNIMEKGQRDQMLRTPPSPRHLSKPTEPPPPPPVLVRKPEPESTDF</sequence>
<keyword evidence="2" id="KW-0597">Phosphoprotein</keyword>
<evidence type="ECO:0000256" key="2">
    <source>
        <dbReference type="ARBA" id="ARBA00022553"/>
    </source>
</evidence>
<reference evidence="6" key="2">
    <citation type="submission" date="2024-08" db="UniProtKB">
        <authorList>
            <consortium name="EnsemblMetazoa"/>
        </authorList>
    </citation>
    <scope>IDENTIFICATION</scope>
</reference>
<feature type="region of interest" description="Disordered" evidence="3">
    <location>
        <begin position="636"/>
        <end position="742"/>
    </location>
</feature>
<feature type="compositionally biased region" description="Basic residues" evidence="3">
    <location>
        <begin position="873"/>
        <end position="882"/>
    </location>
</feature>
<dbReference type="InterPro" id="IPR004148">
    <property type="entry name" value="BAR_dom"/>
</dbReference>
<evidence type="ECO:0000256" key="3">
    <source>
        <dbReference type="SAM" id="MobiDB-lite"/>
    </source>
</evidence>
<proteinExistence type="predicted"/>
<evidence type="ECO:0000259" key="4">
    <source>
        <dbReference type="PROSITE" id="PS50238"/>
    </source>
</evidence>
<dbReference type="GO" id="GO:0007165">
    <property type="term" value="P:signal transduction"/>
    <property type="evidence" value="ECO:0007669"/>
    <property type="project" value="InterPro"/>
</dbReference>
<dbReference type="PANTHER" id="PTHR14130:SF14">
    <property type="entry name" value="RHO GTPASE-ACTIVATING PROTEIN 92B"/>
    <property type="match status" value="1"/>
</dbReference>
<dbReference type="EnsemblMetazoa" id="XM_019910796.1">
    <property type="protein sequence ID" value="XP_019766355.1"/>
    <property type="gene ID" value="LOC109541819"/>
</dbReference>
<evidence type="ECO:0000313" key="7">
    <source>
        <dbReference type="Proteomes" id="UP000019118"/>
    </source>
</evidence>
<feature type="domain" description="Rho-GAP" evidence="4">
    <location>
        <begin position="239"/>
        <end position="426"/>
    </location>
</feature>
<dbReference type="GO" id="GO:0035020">
    <property type="term" value="P:regulation of Rac protein signal transduction"/>
    <property type="evidence" value="ECO:0007669"/>
    <property type="project" value="TreeGrafter"/>
</dbReference>
<feature type="compositionally biased region" description="Polar residues" evidence="3">
    <location>
        <begin position="680"/>
        <end position="689"/>
    </location>
</feature>
<accession>A0AAR5PZC8</accession>
<dbReference type="InterPro" id="IPR000198">
    <property type="entry name" value="RhoGAP_dom"/>
</dbReference>
<evidence type="ECO:0000256" key="1">
    <source>
        <dbReference type="ARBA" id="ARBA00022468"/>
    </source>
</evidence>
<evidence type="ECO:0000259" key="5">
    <source>
        <dbReference type="PROSITE" id="PS51021"/>
    </source>
</evidence>
<evidence type="ECO:0000313" key="6">
    <source>
        <dbReference type="EnsemblMetazoa" id="XP_019766355.1"/>
    </source>
</evidence>
<feature type="compositionally biased region" description="Basic and acidic residues" evidence="3">
    <location>
        <begin position="707"/>
        <end position="720"/>
    </location>
</feature>
<dbReference type="SMART" id="SM00324">
    <property type="entry name" value="RhoGAP"/>
    <property type="match status" value="1"/>
</dbReference>
<feature type="compositionally biased region" description="Basic and acidic residues" evidence="3">
    <location>
        <begin position="856"/>
        <end position="872"/>
    </location>
</feature>
<dbReference type="Proteomes" id="UP000019118">
    <property type="component" value="Unassembled WGS sequence"/>
</dbReference>
<dbReference type="InterPro" id="IPR008936">
    <property type="entry name" value="Rho_GTPase_activation_prot"/>
</dbReference>
<dbReference type="Gene3D" id="1.20.1270.60">
    <property type="entry name" value="Arfaptin homology (AH) domain/BAR domain"/>
    <property type="match status" value="1"/>
</dbReference>
<keyword evidence="1" id="KW-0343">GTPase activation</keyword>
<feature type="region of interest" description="Disordered" evidence="3">
    <location>
        <begin position="444"/>
        <end position="537"/>
    </location>
</feature>
<dbReference type="FunFam" id="1.10.555.10:FF:000001">
    <property type="entry name" value="Rho GTPase activating protein 44"/>
    <property type="match status" value="1"/>
</dbReference>
<organism evidence="6 7">
    <name type="scientific">Dendroctonus ponderosae</name>
    <name type="common">Mountain pine beetle</name>
    <dbReference type="NCBI Taxonomy" id="77166"/>
    <lineage>
        <taxon>Eukaryota</taxon>
        <taxon>Metazoa</taxon>
        <taxon>Ecdysozoa</taxon>
        <taxon>Arthropoda</taxon>
        <taxon>Hexapoda</taxon>
        <taxon>Insecta</taxon>
        <taxon>Pterygota</taxon>
        <taxon>Neoptera</taxon>
        <taxon>Endopterygota</taxon>
        <taxon>Coleoptera</taxon>
        <taxon>Polyphaga</taxon>
        <taxon>Cucujiformia</taxon>
        <taxon>Curculionidae</taxon>
        <taxon>Scolytinae</taxon>
        <taxon>Dendroctonus</taxon>
    </lineage>
</organism>